<organism evidence="3 4">
    <name type="scientific">Mycolicibacterium hodleri</name>
    <dbReference type="NCBI Taxonomy" id="49897"/>
    <lineage>
        <taxon>Bacteria</taxon>
        <taxon>Bacillati</taxon>
        <taxon>Actinomycetota</taxon>
        <taxon>Actinomycetes</taxon>
        <taxon>Mycobacteriales</taxon>
        <taxon>Mycobacteriaceae</taxon>
        <taxon>Mycolicibacterium</taxon>
    </lineage>
</organism>
<dbReference type="OrthoDB" id="4639220at2"/>
<evidence type="ECO:0000256" key="2">
    <source>
        <dbReference type="SAM" id="SignalP"/>
    </source>
</evidence>
<name>A0A502EDV8_9MYCO</name>
<feature type="region of interest" description="Disordered" evidence="1">
    <location>
        <begin position="22"/>
        <end position="76"/>
    </location>
</feature>
<gene>
    <name evidence="3" type="ORF">EAH80_07565</name>
</gene>
<dbReference type="Pfam" id="PF17301">
    <property type="entry name" value="LpqV"/>
    <property type="match status" value="1"/>
</dbReference>
<sequence>MRSYPIFAVAALAALLSGCSASSDQGQSTGQSTPSASGPSSMLVTTPTTSPAFDNHTAAPGALGVSPSGVTTAVGTPAESTEDEYFQACHAAKMWMLEKGGDRKAQFEPYLESLQKSDAASPGTFDSPWSKLPAARQSAVIVAADAAANDLCG</sequence>
<keyword evidence="4" id="KW-1185">Reference proteome</keyword>
<evidence type="ECO:0000256" key="1">
    <source>
        <dbReference type="SAM" id="MobiDB-lite"/>
    </source>
</evidence>
<dbReference type="InterPro" id="IPR020377">
    <property type="entry name" value="Uncharacterised_LpqV"/>
</dbReference>
<reference evidence="3 4" key="1">
    <citation type="journal article" date="2019" name="Environ. Microbiol.">
        <title>Species interactions and distinct microbial communities in high Arctic permafrost affected cryosols are associated with the CH4 and CO2 gas fluxes.</title>
        <authorList>
            <person name="Altshuler I."/>
            <person name="Hamel J."/>
            <person name="Turney S."/>
            <person name="Magnuson E."/>
            <person name="Levesque R."/>
            <person name="Greer C."/>
            <person name="Whyte L.G."/>
        </authorList>
    </citation>
    <scope>NUCLEOTIDE SEQUENCE [LARGE SCALE GENOMIC DNA]</scope>
    <source>
        <strain evidence="3 4">S5.20</strain>
    </source>
</reference>
<comment type="caution">
    <text evidence="3">The sequence shown here is derived from an EMBL/GenBank/DDBJ whole genome shotgun (WGS) entry which is preliminary data.</text>
</comment>
<dbReference type="AlphaFoldDB" id="A0A502EDV8"/>
<keyword evidence="2" id="KW-0732">Signal</keyword>
<accession>A0A502EDV8</accession>
<evidence type="ECO:0000313" key="3">
    <source>
        <dbReference type="EMBL" id="TPG35883.1"/>
    </source>
</evidence>
<dbReference type="Proteomes" id="UP000320095">
    <property type="component" value="Unassembled WGS sequence"/>
</dbReference>
<evidence type="ECO:0008006" key="5">
    <source>
        <dbReference type="Google" id="ProtNLM"/>
    </source>
</evidence>
<feature type="chain" id="PRO_5021254767" description="LpqV protein" evidence="2">
    <location>
        <begin position="24"/>
        <end position="153"/>
    </location>
</feature>
<dbReference type="RefSeq" id="WP_140689242.1">
    <property type="nucleotide sequence ID" value="NZ_RCZG01000002.1"/>
</dbReference>
<feature type="compositionally biased region" description="Polar residues" evidence="1">
    <location>
        <begin position="42"/>
        <end position="52"/>
    </location>
</feature>
<feature type="signal peptide" evidence="2">
    <location>
        <begin position="1"/>
        <end position="23"/>
    </location>
</feature>
<dbReference type="EMBL" id="RCZG01000002">
    <property type="protein sequence ID" value="TPG35883.1"/>
    <property type="molecule type" value="Genomic_DNA"/>
</dbReference>
<proteinExistence type="predicted"/>
<evidence type="ECO:0000313" key="4">
    <source>
        <dbReference type="Proteomes" id="UP000320095"/>
    </source>
</evidence>
<dbReference type="PROSITE" id="PS51257">
    <property type="entry name" value="PROKAR_LIPOPROTEIN"/>
    <property type="match status" value="1"/>
</dbReference>
<feature type="compositionally biased region" description="Low complexity" evidence="1">
    <location>
        <begin position="22"/>
        <end position="41"/>
    </location>
</feature>
<protein>
    <recommendedName>
        <fullName evidence="5">LpqV protein</fullName>
    </recommendedName>
</protein>